<evidence type="ECO:0000256" key="1">
    <source>
        <dbReference type="SAM" id="Phobius"/>
    </source>
</evidence>
<reference evidence="3 4" key="1">
    <citation type="submission" date="2020-08" db="EMBL/GenBank/DDBJ databases">
        <title>Genomic Encyclopedia of Type Strains, Phase IV (KMG-IV): sequencing the most valuable type-strain genomes for metagenomic binning, comparative biology and taxonomic classification.</title>
        <authorList>
            <person name="Goeker M."/>
        </authorList>
    </citation>
    <scope>NUCLEOTIDE SEQUENCE [LARGE SCALE GENOMIC DNA]</scope>
    <source>
        <strain evidence="3 4">DSM 26723</strain>
    </source>
</reference>
<dbReference type="PANTHER" id="PTHR30273">
    <property type="entry name" value="PERIPLASMIC SIGNAL SENSOR AND SIGMA FACTOR ACTIVATOR FECR-RELATED"/>
    <property type="match status" value="1"/>
</dbReference>
<feature type="transmembrane region" description="Helical" evidence="1">
    <location>
        <begin position="62"/>
        <end position="82"/>
    </location>
</feature>
<dbReference type="RefSeq" id="WP_184333967.1">
    <property type="nucleotide sequence ID" value="NZ_JACHHZ010000004.1"/>
</dbReference>
<evidence type="ECO:0000259" key="2">
    <source>
        <dbReference type="Pfam" id="PF04773"/>
    </source>
</evidence>
<keyword evidence="4" id="KW-1185">Reference proteome</keyword>
<dbReference type="Proteomes" id="UP000588068">
    <property type="component" value="Unassembled WGS sequence"/>
</dbReference>
<dbReference type="Gene3D" id="3.55.50.30">
    <property type="match status" value="1"/>
</dbReference>
<evidence type="ECO:0000313" key="3">
    <source>
        <dbReference type="EMBL" id="MBB6094552.1"/>
    </source>
</evidence>
<comment type="caution">
    <text evidence="3">The sequence shown here is derived from an EMBL/GenBank/DDBJ whole genome shotgun (WGS) entry which is preliminary data.</text>
</comment>
<name>A0A841HR97_9GAMM</name>
<dbReference type="AlphaFoldDB" id="A0A841HR97"/>
<sequence>MNEKLPTAGLDEDSEDERSLRDLLREAGARDVPSSEVMNEVRQVVHGEWRELVEQRQRRRRFVGFSAAAGIAAAVVAVTLVFQMGSKTGEPVATVARVDGVLQAAAGGSDEWHPIVQGATVTTGSMLRTDEGTRVALTLPNGVSMRIAAGTLIELKSPERVALDSGALYVDANHRAGAPADQALVIETLYGAVRHLGTQYEVRTIRSGIEVSVREGRVEIAGQGDTYVGAAGDRMTISNQGVSERNRISTQDPRWQWATSIAPVFDIERQPLSRFLEWVARETGKPVEYATPELQASAGQLILRGSINNLPPEQALAAVLATTPFKHSETEAAILIH</sequence>
<proteinExistence type="predicted"/>
<accession>A0A841HR97</accession>
<keyword evidence="1" id="KW-1133">Transmembrane helix</keyword>
<gene>
    <name evidence="3" type="ORF">HNQ60_003439</name>
</gene>
<organism evidence="3 4">
    <name type="scientific">Povalibacter uvarum</name>
    <dbReference type="NCBI Taxonomy" id="732238"/>
    <lineage>
        <taxon>Bacteria</taxon>
        <taxon>Pseudomonadati</taxon>
        <taxon>Pseudomonadota</taxon>
        <taxon>Gammaproteobacteria</taxon>
        <taxon>Steroidobacterales</taxon>
        <taxon>Steroidobacteraceae</taxon>
        <taxon>Povalibacter</taxon>
    </lineage>
</organism>
<protein>
    <submittedName>
        <fullName evidence="3">Ferric-dicitrate binding protein FerR (Iron transport regulator)</fullName>
    </submittedName>
</protein>
<evidence type="ECO:0000313" key="4">
    <source>
        <dbReference type="Proteomes" id="UP000588068"/>
    </source>
</evidence>
<keyword evidence="1" id="KW-0812">Transmembrane</keyword>
<keyword evidence="1" id="KW-0472">Membrane</keyword>
<dbReference type="GO" id="GO:0016989">
    <property type="term" value="F:sigma factor antagonist activity"/>
    <property type="evidence" value="ECO:0007669"/>
    <property type="project" value="TreeGrafter"/>
</dbReference>
<dbReference type="InterPro" id="IPR006860">
    <property type="entry name" value="FecR"/>
</dbReference>
<dbReference type="PANTHER" id="PTHR30273:SF2">
    <property type="entry name" value="PROTEIN FECR"/>
    <property type="match status" value="1"/>
</dbReference>
<dbReference type="EMBL" id="JACHHZ010000004">
    <property type="protein sequence ID" value="MBB6094552.1"/>
    <property type="molecule type" value="Genomic_DNA"/>
</dbReference>
<dbReference type="Pfam" id="PF04773">
    <property type="entry name" value="FecR"/>
    <property type="match status" value="1"/>
</dbReference>
<dbReference type="InterPro" id="IPR012373">
    <property type="entry name" value="Ferrdict_sens_TM"/>
</dbReference>
<dbReference type="Gene3D" id="2.60.120.1440">
    <property type="match status" value="1"/>
</dbReference>
<feature type="domain" description="FecR protein" evidence="2">
    <location>
        <begin position="127"/>
        <end position="219"/>
    </location>
</feature>